<protein>
    <recommendedName>
        <fullName evidence="4">Host cell surface-exposed lipoprotein</fullName>
    </recommendedName>
</protein>
<dbReference type="RefSeq" id="WP_084577553.1">
    <property type="nucleotide sequence ID" value="NZ_CP155572.1"/>
</dbReference>
<evidence type="ECO:0000313" key="2">
    <source>
        <dbReference type="EMBL" id="SMD04730.1"/>
    </source>
</evidence>
<dbReference type="OrthoDB" id="1669152at2"/>
<feature type="signal peptide" evidence="1">
    <location>
        <begin position="1"/>
        <end position="31"/>
    </location>
</feature>
<organism evidence="2 3">
    <name type="scientific">Sporomusa malonica</name>
    <dbReference type="NCBI Taxonomy" id="112901"/>
    <lineage>
        <taxon>Bacteria</taxon>
        <taxon>Bacillati</taxon>
        <taxon>Bacillota</taxon>
        <taxon>Negativicutes</taxon>
        <taxon>Selenomonadales</taxon>
        <taxon>Sporomusaceae</taxon>
        <taxon>Sporomusa</taxon>
    </lineage>
</organism>
<keyword evidence="3" id="KW-1185">Reference proteome</keyword>
<dbReference type="Proteomes" id="UP000192738">
    <property type="component" value="Unassembled WGS sequence"/>
</dbReference>
<proteinExistence type="predicted"/>
<evidence type="ECO:0008006" key="4">
    <source>
        <dbReference type="Google" id="ProtNLM"/>
    </source>
</evidence>
<gene>
    <name evidence="2" type="ORF">SAMN04488500_12086</name>
</gene>
<accession>A0A1W2E4R5</accession>
<name>A0A1W2E4R5_9FIRM</name>
<feature type="chain" id="PRO_5013343279" description="Host cell surface-exposed lipoprotein" evidence="1">
    <location>
        <begin position="32"/>
        <end position="214"/>
    </location>
</feature>
<reference evidence="2 3" key="1">
    <citation type="submission" date="2017-04" db="EMBL/GenBank/DDBJ databases">
        <authorList>
            <person name="Afonso C.L."/>
            <person name="Miller P.J."/>
            <person name="Scott M.A."/>
            <person name="Spackman E."/>
            <person name="Goraichik I."/>
            <person name="Dimitrov K.M."/>
            <person name="Suarez D.L."/>
            <person name="Swayne D.E."/>
        </authorList>
    </citation>
    <scope>NUCLEOTIDE SEQUENCE [LARGE SCALE GENOMIC DNA]</scope>
    <source>
        <strain evidence="2 3">DSM 5090</strain>
    </source>
</reference>
<keyword evidence="1" id="KW-0732">Signal</keyword>
<evidence type="ECO:0000313" key="3">
    <source>
        <dbReference type="Proteomes" id="UP000192738"/>
    </source>
</evidence>
<dbReference type="AlphaFoldDB" id="A0A1W2E4R5"/>
<evidence type="ECO:0000256" key="1">
    <source>
        <dbReference type="SAM" id="SignalP"/>
    </source>
</evidence>
<dbReference type="EMBL" id="FWXI01000020">
    <property type="protein sequence ID" value="SMD04730.1"/>
    <property type="molecule type" value="Genomic_DNA"/>
</dbReference>
<dbReference type="STRING" id="112901.SAMN04488500_12086"/>
<sequence length="214" mass="23766">MLSTNTRKTIAAFVAGAFILAGIASPLVAQATSFSKERPAHHQRHHQVNPEQAAKRLAADFGLDEALIAKYQKEGKHFKDLRRAAFFAKVSDQSFESVLALKTDKNTWKEVATTLGIDKGKAKAVRQELAAKHIAEKFSINQGDIQTLFNQGYHHRDVAMAGLLAKQSGQAIDEIMAKKKVNNTWQDVGSELGIDLKALKKDMRKSWKNKNTKE</sequence>